<keyword evidence="4" id="KW-0472">Membrane</keyword>
<dbReference type="Gene3D" id="1.25.40.10">
    <property type="entry name" value="Tetratricopeptide repeat domain"/>
    <property type="match status" value="2"/>
</dbReference>
<evidence type="ECO:0000256" key="2">
    <source>
        <dbReference type="ARBA" id="ARBA00022803"/>
    </source>
</evidence>
<dbReference type="EMBL" id="FMXO01000006">
    <property type="protein sequence ID" value="SDB26460.1"/>
    <property type="molecule type" value="Genomic_DNA"/>
</dbReference>
<feature type="transmembrane region" description="Helical" evidence="4">
    <location>
        <begin position="164"/>
        <end position="185"/>
    </location>
</feature>
<evidence type="ECO:0000256" key="1">
    <source>
        <dbReference type="ARBA" id="ARBA00022737"/>
    </source>
</evidence>
<dbReference type="PANTHER" id="PTHR44227:SF3">
    <property type="entry name" value="PROTEIN O-MANNOSYL-TRANSFERASE TMTC4"/>
    <property type="match status" value="1"/>
</dbReference>
<dbReference type="RefSeq" id="WP_092118802.1">
    <property type="nucleotide sequence ID" value="NZ_FMXO01000006.1"/>
</dbReference>
<keyword evidence="1" id="KW-0677">Repeat</keyword>
<sequence length="702" mass="81381">MPTSAPAQVFCTPDKTNCWRAHLFPLLLVFIILSIIYANSFQGTWIFDDEPNIVANPNVHLKILDWESIKGTFYGIHGNRIDRPLAFLSFGLNYYFHGLDTWSYHLVNFIIHCLASLFLYLFIFQTLHLPRLREKYAQHAGSIALLATLLWATHPIHVTSVTYIVQRMASMAAMFFIMAMFFYLMGRITPRLWSKIGWFSLCFLSGFLSLSSKENAVMLPVVLYLFDLLLIQGVNRQTIKRHLLYGAFPLTFLGVMAFVLTSPTNILAGYSNREFTLTERLLTQPRILLFYLSLLIYPMTDRFTLIYEVQLSKSLFTPWTTLPVILFWITWAGLGVYLVKRLPLIAYCLLFFIVNHLIEGSFIPLELIYEHRNYLPSMTIFLMISIALIIFIRDFTHKRLLHVLTVALIWITIAGQGFSVIQRNTLFKHPFYLWSDNVAKSPGMSRVYTNLAHEYALLGLYEDFKELNYAAIKSDRHHRLTLRAVPFNNLGYYYLQNAGDPLMAIEMFEKALYEDPAYWRSRLGLILALIQSGEVERAGNISLETLATTSHSDKFHSLNALALLKLEDYQSAVKEGLKVISVDTDNSIALKVLGEAYMQLGEYHNSQSYWQKYAEINANDLEPLLALLYLAYILDDEDKLRLNTMRILSLKQDKTWERFFSQYNRVGEMDILIFSVSPWELFHLIRNGLELEIKYEFSREYS</sequence>
<evidence type="ECO:0000313" key="5">
    <source>
        <dbReference type="EMBL" id="SDB26460.1"/>
    </source>
</evidence>
<feature type="transmembrane region" description="Helical" evidence="4">
    <location>
        <begin position="21"/>
        <end position="38"/>
    </location>
</feature>
<dbReference type="InterPro" id="IPR052346">
    <property type="entry name" value="O-mannosyl-transferase_TMTC"/>
</dbReference>
<keyword evidence="6" id="KW-1185">Reference proteome</keyword>
<dbReference type="Proteomes" id="UP000198771">
    <property type="component" value="Unassembled WGS sequence"/>
</dbReference>
<feature type="transmembrane region" description="Helical" evidence="4">
    <location>
        <begin position="192"/>
        <end position="210"/>
    </location>
</feature>
<feature type="transmembrane region" description="Helical" evidence="4">
    <location>
        <begin position="399"/>
        <end position="421"/>
    </location>
</feature>
<proteinExistence type="predicted"/>
<feature type="transmembrane region" description="Helical" evidence="4">
    <location>
        <begin position="344"/>
        <end position="362"/>
    </location>
</feature>
<dbReference type="OrthoDB" id="9778850at2"/>
<name>A0A1G6C0Q9_9BACT</name>
<organism evidence="5 6">
    <name type="scientific">Desulfonatronum thiosulfatophilum</name>
    <dbReference type="NCBI Taxonomy" id="617002"/>
    <lineage>
        <taxon>Bacteria</taxon>
        <taxon>Pseudomonadati</taxon>
        <taxon>Thermodesulfobacteriota</taxon>
        <taxon>Desulfovibrionia</taxon>
        <taxon>Desulfovibrionales</taxon>
        <taxon>Desulfonatronaceae</taxon>
        <taxon>Desulfonatronum</taxon>
    </lineage>
</organism>
<keyword evidence="4" id="KW-0812">Transmembrane</keyword>
<feature type="transmembrane region" description="Helical" evidence="4">
    <location>
        <begin position="288"/>
        <end position="307"/>
    </location>
</feature>
<feature type="transmembrane region" description="Helical" evidence="4">
    <location>
        <begin position="319"/>
        <end position="338"/>
    </location>
</feature>
<dbReference type="InterPro" id="IPR019734">
    <property type="entry name" value="TPR_rpt"/>
</dbReference>
<feature type="transmembrane region" description="Helical" evidence="4">
    <location>
        <begin position="136"/>
        <end position="152"/>
    </location>
</feature>
<dbReference type="PROSITE" id="PS50005">
    <property type="entry name" value="TPR"/>
    <property type="match status" value="1"/>
</dbReference>
<dbReference type="SUPFAM" id="SSF48452">
    <property type="entry name" value="TPR-like"/>
    <property type="match status" value="1"/>
</dbReference>
<reference evidence="5 6" key="1">
    <citation type="submission" date="2016-10" db="EMBL/GenBank/DDBJ databases">
        <authorList>
            <person name="de Groot N.N."/>
        </authorList>
    </citation>
    <scope>NUCLEOTIDE SEQUENCE [LARGE SCALE GENOMIC DNA]</scope>
    <source>
        <strain evidence="5 6">ASO4-2</strain>
    </source>
</reference>
<evidence type="ECO:0000256" key="4">
    <source>
        <dbReference type="SAM" id="Phobius"/>
    </source>
</evidence>
<accession>A0A1G6C0Q9</accession>
<evidence type="ECO:0000256" key="3">
    <source>
        <dbReference type="PROSITE-ProRule" id="PRU00339"/>
    </source>
</evidence>
<dbReference type="STRING" id="617002.SAMN05660653_01266"/>
<feature type="transmembrane region" description="Helical" evidence="4">
    <location>
        <begin position="243"/>
        <end position="268"/>
    </location>
</feature>
<gene>
    <name evidence="5" type="ORF">SAMN05660653_01266</name>
</gene>
<dbReference type="AlphaFoldDB" id="A0A1G6C0Q9"/>
<dbReference type="SMART" id="SM00028">
    <property type="entry name" value="TPR"/>
    <property type="match status" value="4"/>
</dbReference>
<dbReference type="InterPro" id="IPR011990">
    <property type="entry name" value="TPR-like_helical_dom_sf"/>
</dbReference>
<keyword evidence="2 3" id="KW-0802">TPR repeat</keyword>
<feature type="repeat" description="TPR" evidence="3">
    <location>
        <begin position="587"/>
        <end position="620"/>
    </location>
</feature>
<dbReference type="Pfam" id="PF13181">
    <property type="entry name" value="TPR_8"/>
    <property type="match status" value="2"/>
</dbReference>
<protein>
    <submittedName>
        <fullName evidence="5">Tetratricopeptide repeat-containing protein</fullName>
    </submittedName>
</protein>
<evidence type="ECO:0000313" key="6">
    <source>
        <dbReference type="Proteomes" id="UP000198771"/>
    </source>
</evidence>
<feature type="transmembrane region" description="Helical" evidence="4">
    <location>
        <begin position="102"/>
        <end position="124"/>
    </location>
</feature>
<keyword evidence="4" id="KW-1133">Transmembrane helix</keyword>
<dbReference type="PANTHER" id="PTHR44227">
    <property type="match status" value="1"/>
</dbReference>
<feature type="transmembrane region" description="Helical" evidence="4">
    <location>
        <begin position="374"/>
        <end position="393"/>
    </location>
</feature>